<dbReference type="AlphaFoldDB" id="A0A2T0MPK9"/>
<dbReference type="GO" id="GO:0006355">
    <property type="term" value="P:regulation of DNA-templated transcription"/>
    <property type="evidence" value="ECO:0007669"/>
    <property type="project" value="InterPro"/>
</dbReference>
<dbReference type="Gene3D" id="1.10.10.10">
    <property type="entry name" value="Winged helix-like DNA-binding domain superfamily/Winged helix DNA-binding domain"/>
    <property type="match status" value="1"/>
</dbReference>
<dbReference type="SUPFAM" id="SSF46894">
    <property type="entry name" value="C-terminal effector domain of the bipartite response regulators"/>
    <property type="match status" value="1"/>
</dbReference>
<dbReference type="SMART" id="SM01043">
    <property type="entry name" value="BTAD"/>
    <property type="match status" value="1"/>
</dbReference>
<dbReference type="InterPro" id="IPR001867">
    <property type="entry name" value="OmpR/PhoB-type_DNA-bd"/>
</dbReference>
<feature type="domain" description="Bacterial transcriptional activator" evidence="5">
    <location>
        <begin position="92"/>
        <end position="291"/>
    </location>
</feature>
<dbReference type="InterPro" id="IPR036388">
    <property type="entry name" value="WH-like_DNA-bd_sf"/>
</dbReference>
<evidence type="ECO:0000256" key="1">
    <source>
        <dbReference type="ARBA" id="ARBA00005820"/>
    </source>
</evidence>
<comment type="similarity">
    <text evidence="1">Belongs to the AfsR/DnrI/RedD regulatory family.</text>
</comment>
<evidence type="ECO:0000256" key="2">
    <source>
        <dbReference type="ARBA" id="ARBA00023125"/>
    </source>
</evidence>
<sequence>MSPALILLNGVRWRGVRVVGDRAHTLLAVLALHGRAGVSDERLVEELWPEEAPANPTKALQVVVSRTRAATGADVVVRMPRGYRLGLPADQVDALLLGGLVEQAREALAEGDMVLARRRADEAMAMTVMADGVVAGARNAFGAGGAGSGGTRGAGGAGGAGGGGVRGAGGAGGAGVGGSGGSGAVGGLDGAVGALAELREVAAAWVGEARRVAAVALSRSGAHESALPLLEEVAAGRPQDEELLACLLRSEAAVRGAGSALERYERYRAGLVARLGTEPGPELARVHAELLVADRPVRQGILYDGSSLLGRDGDIRAVHALLHTHRVVSIIGPGGLGKTRLAHVVGRNAAQPVAHFVELVGVSSPEGVVGEVGSALGVRDSVSGRRVLTAEQRSDVRARIARHLDQAPALLILDNCEHLIEAVADLVAFLTVTTRDLRVLVTSRAPLSIPAERVYLLGELPAGDAVELFRQRATAARPDVRIDERVVGEVVARLDGLPLAIELAAARVRVMSVEEIARRLADRFALLRGGNRTAPDRHQTLLAVIDWSWNLLDEPERRALRWLSLFGDGFTLAAAEDVLGPDALPVVDALTEQSMLSVRETTYGLRYRMLETVREFGRMRLREAGEEEPARAAQRAWATAYALEHAARLFSPEEFAAADALRAEESNLADLLRQALGESDPATTVRLLTGIGALWSIRGDHARVLVHRDAINQVLSGWKPPPHLVEVTRTALLVALVNIMIIVDDRGETVRELLRSLPVSEGTDPTVAALWRVMLECDGLDGPEMLRRLTQLAESPDRAEAFAATRQIAHILENAGDVRGAIAAAERTLELVHGDEGSWLIAIMHAMLAHLYLNLAERGRAVRYARLAIPVLSRLGAADDEAQLRAVLVACAIAGGDLDGAEAEMAAISRINDSEAVIGGMAIVSLCAAELSLARGRTSVALAEYRLAVQRARDLRMPGVPRLERAPWTVISESIALTAYAYHAAPEDLPYGEELFACVRRYDLLTPDNPILDYPMCGSMLFGLGAWGLLRGAMDPEAAIRLLLLAERFAYNGTMPVMSIERIEPYAERIAPGTFAAVRAEYGARRGSDLLDEAMRLVEQTGGGGADRPACSSHVPLVAAYRQGREDHDGDQARDERPGHLSGDEAAVGEVAGGRDQM</sequence>
<reference evidence="6 7" key="1">
    <citation type="submission" date="2018-03" db="EMBL/GenBank/DDBJ databases">
        <title>Genomic Encyclopedia of Type Strains, Phase III (KMG-III): the genomes of soil and plant-associated and newly described type strains.</title>
        <authorList>
            <person name="Whitman W."/>
        </authorList>
    </citation>
    <scope>NUCLEOTIDE SEQUENCE [LARGE SCALE GENOMIC DNA]</scope>
    <source>
        <strain evidence="6 7">CGMCC 4.7104</strain>
    </source>
</reference>
<dbReference type="Pfam" id="PF13191">
    <property type="entry name" value="AAA_16"/>
    <property type="match status" value="1"/>
</dbReference>
<dbReference type="EMBL" id="PVNG01000018">
    <property type="protein sequence ID" value="PRX59997.1"/>
    <property type="molecule type" value="Genomic_DNA"/>
</dbReference>
<name>A0A2T0MPK9_9ACTN</name>
<comment type="caution">
    <text evidence="6">The sequence shown here is derived from an EMBL/GenBank/DDBJ whole genome shotgun (WGS) entry which is preliminary data.</text>
</comment>
<evidence type="ECO:0000256" key="3">
    <source>
        <dbReference type="SAM" id="MobiDB-lite"/>
    </source>
</evidence>
<dbReference type="Gene3D" id="1.25.40.10">
    <property type="entry name" value="Tetratricopeptide repeat domain"/>
    <property type="match status" value="2"/>
</dbReference>
<keyword evidence="2" id="KW-0238">DNA-binding</keyword>
<dbReference type="SUPFAM" id="SSF48452">
    <property type="entry name" value="TPR-like"/>
    <property type="match status" value="2"/>
</dbReference>
<dbReference type="OrthoDB" id="3194665at2"/>
<dbReference type="PANTHER" id="PTHR47691">
    <property type="entry name" value="REGULATOR-RELATED"/>
    <property type="match status" value="1"/>
</dbReference>
<proteinExistence type="inferred from homology"/>
<feature type="domain" description="OmpR/PhoB-type" evidence="4">
    <location>
        <begin position="15"/>
        <end position="85"/>
    </location>
</feature>
<keyword evidence="7" id="KW-1185">Reference proteome</keyword>
<evidence type="ECO:0000259" key="4">
    <source>
        <dbReference type="SMART" id="SM00862"/>
    </source>
</evidence>
<evidence type="ECO:0000259" key="5">
    <source>
        <dbReference type="SMART" id="SM01043"/>
    </source>
</evidence>
<dbReference type="InterPro" id="IPR011990">
    <property type="entry name" value="TPR-like_helical_dom_sf"/>
</dbReference>
<feature type="region of interest" description="Disordered" evidence="3">
    <location>
        <begin position="1124"/>
        <end position="1158"/>
    </location>
</feature>
<dbReference type="Proteomes" id="UP000238312">
    <property type="component" value="Unassembled WGS sequence"/>
</dbReference>
<dbReference type="GO" id="GO:0000160">
    <property type="term" value="P:phosphorelay signal transduction system"/>
    <property type="evidence" value="ECO:0007669"/>
    <property type="project" value="InterPro"/>
</dbReference>
<dbReference type="SUPFAM" id="SSF52540">
    <property type="entry name" value="P-loop containing nucleoside triphosphate hydrolases"/>
    <property type="match status" value="1"/>
</dbReference>
<organism evidence="6 7">
    <name type="scientific">Nonomuraea fuscirosea</name>
    <dbReference type="NCBI Taxonomy" id="1291556"/>
    <lineage>
        <taxon>Bacteria</taxon>
        <taxon>Bacillati</taxon>
        <taxon>Actinomycetota</taxon>
        <taxon>Actinomycetes</taxon>
        <taxon>Streptosporangiales</taxon>
        <taxon>Streptosporangiaceae</taxon>
        <taxon>Nonomuraea</taxon>
    </lineage>
</organism>
<dbReference type="InterPro" id="IPR005158">
    <property type="entry name" value="BTAD"/>
</dbReference>
<dbReference type="InterPro" id="IPR041664">
    <property type="entry name" value="AAA_16"/>
</dbReference>
<dbReference type="PRINTS" id="PR00364">
    <property type="entry name" value="DISEASERSIST"/>
</dbReference>
<protein>
    <submittedName>
        <fullName evidence="6">Putative ATPase</fullName>
    </submittedName>
</protein>
<gene>
    <name evidence="6" type="ORF">B0I32_118139</name>
</gene>
<dbReference type="GO" id="GO:0003677">
    <property type="term" value="F:DNA binding"/>
    <property type="evidence" value="ECO:0007669"/>
    <property type="project" value="UniProtKB-KW"/>
</dbReference>
<evidence type="ECO:0000313" key="7">
    <source>
        <dbReference type="Proteomes" id="UP000238312"/>
    </source>
</evidence>
<accession>A0A2T0MPK9</accession>
<dbReference type="PANTHER" id="PTHR47691:SF3">
    <property type="entry name" value="HTH-TYPE TRANSCRIPTIONAL REGULATOR RV0890C-RELATED"/>
    <property type="match status" value="1"/>
</dbReference>
<dbReference type="InterPro" id="IPR027417">
    <property type="entry name" value="P-loop_NTPase"/>
</dbReference>
<dbReference type="InterPro" id="IPR016032">
    <property type="entry name" value="Sig_transdc_resp-reg_C-effctor"/>
</dbReference>
<feature type="compositionally biased region" description="Basic and acidic residues" evidence="3">
    <location>
        <begin position="1124"/>
        <end position="1143"/>
    </location>
</feature>
<dbReference type="Gene3D" id="3.40.50.300">
    <property type="entry name" value="P-loop containing nucleotide triphosphate hydrolases"/>
    <property type="match status" value="1"/>
</dbReference>
<dbReference type="Pfam" id="PF03704">
    <property type="entry name" value="BTAD"/>
    <property type="match status" value="1"/>
</dbReference>
<dbReference type="SMART" id="SM00862">
    <property type="entry name" value="Trans_reg_C"/>
    <property type="match status" value="1"/>
</dbReference>
<evidence type="ECO:0000313" key="6">
    <source>
        <dbReference type="EMBL" id="PRX59997.1"/>
    </source>
</evidence>